<evidence type="ECO:0000256" key="1">
    <source>
        <dbReference type="SAM" id="Phobius"/>
    </source>
</evidence>
<dbReference type="AlphaFoldDB" id="A0A914CX61"/>
<evidence type="ECO:0000313" key="3">
    <source>
        <dbReference type="WBParaSite" id="ACRNAN_scaffold15418.g16222.t1"/>
    </source>
</evidence>
<proteinExistence type="predicted"/>
<keyword evidence="1" id="KW-0812">Transmembrane</keyword>
<keyword evidence="1" id="KW-1133">Transmembrane helix</keyword>
<dbReference type="WBParaSite" id="ACRNAN_scaffold15418.g16222.t1">
    <property type="protein sequence ID" value="ACRNAN_scaffold15418.g16222.t1"/>
    <property type="gene ID" value="ACRNAN_scaffold15418.g16222"/>
</dbReference>
<evidence type="ECO:0000313" key="2">
    <source>
        <dbReference type="Proteomes" id="UP000887540"/>
    </source>
</evidence>
<name>A0A914CX61_9BILA</name>
<accession>A0A914CX61</accession>
<organism evidence="2 3">
    <name type="scientific">Acrobeloides nanus</name>
    <dbReference type="NCBI Taxonomy" id="290746"/>
    <lineage>
        <taxon>Eukaryota</taxon>
        <taxon>Metazoa</taxon>
        <taxon>Ecdysozoa</taxon>
        <taxon>Nematoda</taxon>
        <taxon>Chromadorea</taxon>
        <taxon>Rhabditida</taxon>
        <taxon>Tylenchina</taxon>
        <taxon>Cephalobomorpha</taxon>
        <taxon>Cephaloboidea</taxon>
        <taxon>Cephalobidae</taxon>
        <taxon>Acrobeloides</taxon>
    </lineage>
</organism>
<feature type="transmembrane region" description="Helical" evidence="1">
    <location>
        <begin position="24"/>
        <end position="48"/>
    </location>
</feature>
<reference evidence="3" key="1">
    <citation type="submission" date="2022-11" db="UniProtKB">
        <authorList>
            <consortium name="WormBaseParasite"/>
        </authorList>
    </citation>
    <scope>IDENTIFICATION</scope>
</reference>
<keyword evidence="2" id="KW-1185">Reference proteome</keyword>
<sequence>MAYINISYKSSNVEVSNPPGVNRLFMISCLLCFPPIEICLQLVLAYILYLKHKKKYKSQFFNILSLLIIAATYWCSYLIFEGLCQLFGQCPGPELLNIIMTPIAVYMHRVF</sequence>
<protein>
    <submittedName>
        <fullName evidence="3">Uncharacterized protein</fullName>
    </submittedName>
</protein>
<dbReference type="Proteomes" id="UP000887540">
    <property type="component" value="Unplaced"/>
</dbReference>
<keyword evidence="1" id="KW-0472">Membrane</keyword>
<feature type="transmembrane region" description="Helical" evidence="1">
    <location>
        <begin position="60"/>
        <end position="80"/>
    </location>
</feature>